<feature type="compositionally biased region" description="Polar residues" evidence="16">
    <location>
        <begin position="1232"/>
        <end position="1253"/>
    </location>
</feature>
<evidence type="ECO:0000256" key="10">
    <source>
        <dbReference type="ARBA" id="ARBA00022741"/>
    </source>
</evidence>
<feature type="compositionally biased region" description="Polar residues" evidence="16">
    <location>
        <begin position="488"/>
        <end position="503"/>
    </location>
</feature>
<evidence type="ECO:0000256" key="12">
    <source>
        <dbReference type="ARBA" id="ARBA00022840"/>
    </source>
</evidence>
<dbReference type="PANTHER" id="PTHR24356">
    <property type="entry name" value="SERINE/THREONINE-PROTEIN KINASE"/>
    <property type="match status" value="1"/>
</dbReference>
<evidence type="ECO:0000256" key="5">
    <source>
        <dbReference type="ARBA" id="ARBA00022490"/>
    </source>
</evidence>
<feature type="region of interest" description="Disordered" evidence="16">
    <location>
        <begin position="469"/>
        <end position="509"/>
    </location>
</feature>
<feature type="compositionally biased region" description="Low complexity" evidence="16">
    <location>
        <begin position="1924"/>
        <end position="1936"/>
    </location>
</feature>
<keyword evidence="7" id="KW-0597">Phosphoprotein</keyword>
<dbReference type="SUPFAM" id="SSF56112">
    <property type="entry name" value="Protein kinase-like (PK-like)"/>
    <property type="match status" value="1"/>
</dbReference>
<feature type="compositionally biased region" description="Low complexity" evidence="16">
    <location>
        <begin position="1254"/>
        <end position="1277"/>
    </location>
</feature>
<keyword evidence="6" id="KW-0723">Serine/threonine-protein kinase</keyword>
<feature type="domain" description="Protein kinase" evidence="17">
    <location>
        <begin position="511"/>
        <end position="784"/>
    </location>
</feature>
<feature type="compositionally biased region" description="Low complexity" evidence="16">
    <location>
        <begin position="1313"/>
        <end position="1328"/>
    </location>
</feature>
<evidence type="ECO:0000259" key="19">
    <source>
        <dbReference type="PROSITE" id="PS51285"/>
    </source>
</evidence>
<evidence type="ECO:0000256" key="6">
    <source>
        <dbReference type="ARBA" id="ARBA00022527"/>
    </source>
</evidence>
<evidence type="ECO:0000259" key="18">
    <source>
        <dbReference type="PROSITE" id="PS50106"/>
    </source>
</evidence>
<dbReference type="PANTHER" id="PTHR24356:SF136">
    <property type="entry name" value="MICROTUBULE-ASSOCIATED SERINE_THREONINE-PROTEIN KINASE 2"/>
    <property type="match status" value="1"/>
</dbReference>
<feature type="region of interest" description="Disordered" evidence="16">
    <location>
        <begin position="1036"/>
        <end position="1063"/>
    </location>
</feature>
<evidence type="ECO:0000256" key="15">
    <source>
        <dbReference type="ARBA" id="ARBA00048679"/>
    </source>
</evidence>
<dbReference type="InterPro" id="IPR037711">
    <property type="entry name" value="MAST"/>
</dbReference>
<dbReference type="Pfam" id="PF17820">
    <property type="entry name" value="PDZ_6"/>
    <property type="match status" value="1"/>
</dbReference>
<dbReference type="GeneTree" id="ENSGT00940000155705"/>
<dbReference type="InterPro" id="IPR000719">
    <property type="entry name" value="Prot_kinase_dom"/>
</dbReference>
<dbReference type="InterPro" id="IPR050236">
    <property type="entry name" value="Ser_Thr_kinase_AGC"/>
</dbReference>
<dbReference type="CDD" id="cd23074">
    <property type="entry name" value="PDZ_MAST2"/>
    <property type="match status" value="1"/>
</dbReference>
<keyword evidence="5" id="KW-0963">Cytoplasm</keyword>
<dbReference type="Gene3D" id="2.30.42.10">
    <property type="match status" value="1"/>
</dbReference>
<dbReference type="InterPro" id="IPR041489">
    <property type="entry name" value="PDZ_6"/>
</dbReference>
<feature type="domain" description="AGC-kinase C-terminal" evidence="19">
    <location>
        <begin position="785"/>
        <end position="853"/>
    </location>
</feature>
<reference evidence="20" key="3">
    <citation type="submission" date="2025-09" db="UniProtKB">
        <authorList>
            <consortium name="Ensembl"/>
        </authorList>
    </citation>
    <scope>IDENTIFICATION</scope>
</reference>
<dbReference type="InterPro" id="IPR000961">
    <property type="entry name" value="AGC-kinase_C"/>
</dbReference>
<evidence type="ECO:0000256" key="8">
    <source>
        <dbReference type="ARBA" id="ARBA00022679"/>
    </source>
</evidence>
<keyword evidence="10" id="KW-0547">Nucleotide-binding</keyword>
<evidence type="ECO:0000256" key="11">
    <source>
        <dbReference type="ARBA" id="ARBA00022777"/>
    </source>
</evidence>
<feature type="compositionally biased region" description="Basic residues" evidence="16">
    <location>
        <begin position="1170"/>
        <end position="1185"/>
    </location>
</feature>
<dbReference type="InterPro" id="IPR023142">
    <property type="entry name" value="MAST_pre-PK_dom_sf"/>
</dbReference>
<feature type="region of interest" description="Disordered" evidence="16">
    <location>
        <begin position="857"/>
        <end position="887"/>
    </location>
</feature>
<feature type="region of interest" description="Disordered" evidence="16">
    <location>
        <begin position="1"/>
        <end position="31"/>
    </location>
</feature>
<feature type="compositionally biased region" description="Low complexity" evidence="16">
    <location>
        <begin position="281"/>
        <end position="297"/>
    </location>
</feature>
<evidence type="ECO:0000256" key="4">
    <source>
        <dbReference type="ARBA" id="ARBA00012513"/>
    </source>
</evidence>
<feature type="region of interest" description="Disordered" evidence="16">
    <location>
        <begin position="810"/>
        <end position="833"/>
    </location>
</feature>
<keyword evidence="13" id="KW-0460">Magnesium</keyword>
<feature type="region of interest" description="Disordered" evidence="16">
    <location>
        <begin position="1630"/>
        <end position="1649"/>
    </location>
</feature>
<evidence type="ECO:0000256" key="3">
    <source>
        <dbReference type="ARBA" id="ARBA00009903"/>
    </source>
</evidence>
<feature type="compositionally biased region" description="Basic and acidic residues" evidence="16">
    <location>
        <begin position="1504"/>
        <end position="1522"/>
    </location>
</feature>
<dbReference type="FunFam" id="1.10.510.10:FF:000012">
    <property type="entry name" value="microtubule-associated serine/threonine-protein kinase 2 isoform X1"/>
    <property type="match status" value="1"/>
</dbReference>
<feature type="region of interest" description="Disordered" evidence="16">
    <location>
        <begin position="269"/>
        <end position="299"/>
    </location>
</feature>
<feature type="compositionally biased region" description="Low complexity" evidence="16">
    <location>
        <begin position="1708"/>
        <end position="1721"/>
    </location>
</feature>
<dbReference type="GO" id="GO:0005524">
    <property type="term" value="F:ATP binding"/>
    <property type="evidence" value="ECO:0007669"/>
    <property type="project" value="UniProtKB-KW"/>
</dbReference>
<dbReference type="FunFam" id="3.30.200.20:FF:001045">
    <property type="entry name" value="Microtubule-associated serine/threonine kinase 1a"/>
    <property type="match status" value="1"/>
</dbReference>
<dbReference type="FunFam" id="2.30.42.10:FF:000008">
    <property type="entry name" value="microtubule-associated serine/threonine-protein kinase 4 isoform X2"/>
    <property type="match status" value="1"/>
</dbReference>
<dbReference type="GO" id="GO:0004674">
    <property type="term" value="F:protein serine/threonine kinase activity"/>
    <property type="evidence" value="ECO:0007669"/>
    <property type="project" value="UniProtKB-KW"/>
</dbReference>
<proteinExistence type="inferred from homology"/>
<feature type="region of interest" description="Disordered" evidence="16">
    <location>
        <begin position="1164"/>
        <end position="1372"/>
    </location>
</feature>
<feature type="compositionally biased region" description="Basic and acidic residues" evidence="16">
    <location>
        <begin position="210"/>
        <end position="219"/>
    </location>
</feature>
<dbReference type="SUPFAM" id="SSF50156">
    <property type="entry name" value="PDZ domain-like"/>
    <property type="match status" value="1"/>
</dbReference>
<dbReference type="InterPro" id="IPR036034">
    <property type="entry name" value="PDZ_sf"/>
</dbReference>
<feature type="compositionally biased region" description="Basic and acidic residues" evidence="16">
    <location>
        <begin position="814"/>
        <end position="823"/>
    </location>
</feature>
<evidence type="ECO:0000256" key="13">
    <source>
        <dbReference type="ARBA" id="ARBA00022842"/>
    </source>
</evidence>
<dbReference type="Gene3D" id="3.30.200.20">
    <property type="entry name" value="Phosphorylase Kinase, domain 1"/>
    <property type="match status" value="1"/>
</dbReference>
<dbReference type="InterPro" id="IPR015022">
    <property type="entry name" value="MAST_pre-PK_dom"/>
</dbReference>
<dbReference type="PROSITE" id="PS50106">
    <property type="entry name" value="PDZ"/>
    <property type="match status" value="1"/>
</dbReference>
<gene>
    <name evidence="20" type="primary">MAST2</name>
</gene>
<keyword evidence="12" id="KW-0067">ATP-binding</keyword>
<evidence type="ECO:0000256" key="1">
    <source>
        <dbReference type="ARBA" id="ARBA00001946"/>
    </source>
</evidence>
<dbReference type="CDD" id="cd05609">
    <property type="entry name" value="STKc_MAST"/>
    <property type="match status" value="1"/>
</dbReference>
<feature type="compositionally biased region" description="Polar residues" evidence="16">
    <location>
        <begin position="224"/>
        <end position="235"/>
    </location>
</feature>
<comment type="catalytic activity">
    <reaction evidence="15">
        <text>L-seryl-[protein] + ATP = O-phospho-L-seryl-[protein] + ADP + H(+)</text>
        <dbReference type="Rhea" id="RHEA:17989"/>
        <dbReference type="Rhea" id="RHEA-COMP:9863"/>
        <dbReference type="Rhea" id="RHEA-COMP:11604"/>
        <dbReference type="ChEBI" id="CHEBI:15378"/>
        <dbReference type="ChEBI" id="CHEBI:29999"/>
        <dbReference type="ChEBI" id="CHEBI:30616"/>
        <dbReference type="ChEBI" id="CHEBI:83421"/>
        <dbReference type="ChEBI" id="CHEBI:456216"/>
        <dbReference type="EC" id="2.7.11.1"/>
    </reaction>
</comment>
<feature type="compositionally biased region" description="Polar residues" evidence="16">
    <location>
        <begin position="1901"/>
        <end position="1923"/>
    </location>
</feature>
<dbReference type="InterPro" id="IPR008271">
    <property type="entry name" value="Ser/Thr_kinase_AS"/>
</dbReference>
<keyword evidence="9" id="KW-0479">Metal-binding</keyword>
<evidence type="ECO:0000256" key="14">
    <source>
        <dbReference type="ARBA" id="ARBA00047899"/>
    </source>
</evidence>
<dbReference type="GO" id="GO:0015630">
    <property type="term" value="C:microtubule cytoskeleton"/>
    <property type="evidence" value="ECO:0007669"/>
    <property type="project" value="TreeGrafter"/>
</dbReference>
<dbReference type="GO" id="GO:0000287">
    <property type="term" value="F:magnesium ion binding"/>
    <property type="evidence" value="ECO:0007669"/>
    <property type="project" value="InterPro"/>
</dbReference>
<feature type="region of interest" description="Disordered" evidence="16">
    <location>
        <begin position="1409"/>
        <end position="1484"/>
    </location>
</feature>
<name>A0AAQ6A1M1_AMPOC</name>
<evidence type="ECO:0000313" key="20">
    <source>
        <dbReference type="Ensembl" id="ENSAOCP00000070666.1"/>
    </source>
</evidence>
<feature type="compositionally biased region" description="Polar residues" evidence="16">
    <location>
        <begin position="1570"/>
        <end position="1581"/>
    </location>
</feature>
<comment type="similarity">
    <text evidence="3">Belongs to the protein kinase superfamily. AGC Ser/Thr protein kinase family.</text>
</comment>
<feature type="compositionally biased region" description="Low complexity" evidence="16">
    <location>
        <begin position="1758"/>
        <end position="1772"/>
    </location>
</feature>
<dbReference type="Ensembl" id="ENSAOCT00000056846.1">
    <property type="protein sequence ID" value="ENSAOCP00000070666.1"/>
    <property type="gene ID" value="ENSAOCG00000010200.2"/>
</dbReference>
<reference evidence="20" key="2">
    <citation type="submission" date="2025-08" db="UniProtKB">
        <authorList>
            <consortium name="Ensembl"/>
        </authorList>
    </citation>
    <scope>IDENTIFICATION</scope>
</reference>
<evidence type="ECO:0000256" key="7">
    <source>
        <dbReference type="ARBA" id="ARBA00022553"/>
    </source>
</evidence>
<dbReference type="SUPFAM" id="SSF140482">
    <property type="entry name" value="MAST3 pre-PK domain-like"/>
    <property type="match status" value="1"/>
</dbReference>
<dbReference type="GO" id="GO:0007010">
    <property type="term" value="P:cytoskeleton organization"/>
    <property type="evidence" value="ECO:0007669"/>
    <property type="project" value="TreeGrafter"/>
</dbReference>
<feature type="region of interest" description="Disordered" evidence="16">
    <location>
        <begin position="1799"/>
        <end position="1887"/>
    </location>
</feature>
<dbReference type="Gene3D" id="1.20.1480.20">
    <property type="entry name" value="MAST3 pre-PK domain-like"/>
    <property type="match status" value="1"/>
</dbReference>
<dbReference type="Gene3D" id="1.10.510.10">
    <property type="entry name" value="Transferase(Phosphotransferase) domain 1"/>
    <property type="match status" value="1"/>
</dbReference>
<feature type="compositionally biased region" description="Low complexity" evidence="16">
    <location>
        <begin position="236"/>
        <end position="245"/>
    </location>
</feature>
<feature type="compositionally biased region" description="Polar residues" evidence="16">
    <location>
        <begin position="1845"/>
        <end position="1860"/>
    </location>
</feature>
<feature type="compositionally biased region" description="Polar residues" evidence="16">
    <location>
        <begin position="1336"/>
        <end position="1351"/>
    </location>
</feature>
<comment type="cofactor">
    <cofactor evidence="1">
        <name>Mg(2+)</name>
        <dbReference type="ChEBI" id="CHEBI:18420"/>
    </cofactor>
</comment>
<feature type="compositionally biased region" description="Low complexity" evidence="16">
    <location>
        <begin position="1207"/>
        <end position="1231"/>
    </location>
</feature>
<keyword evidence="21" id="KW-1185">Reference proteome</keyword>
<feature type="compositionally biased region" description="Polar residues" evidence="16">
    <location>
        <begin position="469"/>
        <end position="480"/>
    </location>
</feature>
<feature type="region of interest" description="Disordered" evidence="16">
    <location>
        <begin position="1504"/>
        <end position="1624"/>
    </location>
</feature>
<evidence type="ECO:0000313" key="21">
    <source>
        <dbReference type="Proteomes" id="UP001501940"/>
    </source>
</evidence>
<dbReference type="Pfam" id="PF00069">
    <property type="entry name" value="Pkinase"/>
    <property type="match status" value="1"/>
</dbReference>
<feature type="region of interest" description="Disordered" evidence="16">
    <location>
        <begin position="1758"/>
        <end position="1781"/>
    </location>
</feature>
<keyword evidence="11" id="KW-0418">Kinase</keyword>
<feature type="compositionally biased region" description="Basic and acidic residues" evidence="16">
    <location>
        <begin position="1415"/>
        <end position="1430"/>
    </location>
</feature>
<feature type="compositionally biased region" description="Acidic residues" evidence="16">
    <location>
        <begin position="824"/>
        <end position="833"/>
    </location>
</feature>
<dbReference type="Pfam" id="PF08926">
    <property type="entry name" value="DUF1908"/>
    <property type="match status" value="1"/>
</dbReference>
<dbReference type="PROSITE" id="PS51285">
    <property type="entry name" value="AGC_KINASE_CTER"/>
    <property type="match status" value="1"/>
</dbReference>
<evidence type="ECO:0000256" key="2">
    <source>
        <dbReference type="ARBA" id="ARBA00004496"/>
    </source>
</evidence>
<reference evidence="20 21" key="1">
    <citation type="submission" date="2022-01" db="EMBL/GenBank/DDBJ databases">
        <title>A chromosome-scale genome assembly of the false clownfish, Amphiprion ocellaris.</title>
        <authorList>
            <person name="Ryu T."/>
        </authorList>
    </citation>
    <scope>NUCLEOTIDE SEQUENCE [LARGE SCALE GENOMIC DNA]</scope>
</reference>
<dbReference type="InterPro" id="IPR001478">
    <property type="entry name" value="PDZ"/>
</dbReference>
<comment type="subcellular location">
    <subcellularLocation>
        <location evidence="2">Cytoplasm</location>
    </subcellularLocation>
</comment>
<accession>A0AAQ6A1M1</accession>
<evidence type="ECO:0000256" key="16">
    <source>
        <dbReference type="SAM" id="MobiDB-lite"/>
    </source>
</evidence>
<keyword evidence="8" id="KW-0808">Transferase</keyword>
<dbReference type="GO" id="GO:0035556">
    <property type="term" value="P:intracellular signal transduction"/>
    <property type="evidence" value="ECO:0007669"/>
    <property type="project" value="TreeGrafter"/>
</dbReference>
<dbReference type="PROSITE" id="PS50011">
    <property type="entry name" value="PROTEIN_KINASE_DOM"/>
    <property type="match status" value="1"/>
</dbReference>
<evidence type="ECO:0000256" key="9">
    <source>
        <dbReference type="ARBA" id="ARBA00022723"/>
    </source>
</evidence>
<evidence type="ECO:0000259" key="17">
    <source>
        <dbReference type="PROSITE" id="PS50011"/>
    </source>
</evidence>
<dbReference type="PROSITE" id="PS00108">
    <property type="entry name" value="PROTEIN_KINASE_ST"/>
    <property type="match status" value="1"/>
</dbReference>
<feature type="region of interest" description="Disordered" evidence="16">
    <location>
        <begin position="1901"/>
        <end position="1946"/>
    </location>
</feature>
<feature type="compositionally biased region" description="Basic and acidic residues" evidence="16">
    <location>
        <begin position="1529"/>
        <end position="1540"/>
    </location>
</feature>
<dbReference type="SMART" id="SM00228">
    <property type="entry name" value="PDZ"/>
    <property type="match status" value="1"/>
</dbReference>
<protein>
    <recommendedName>
        <fullName evidence="4">non-specific serine/threonine protein kinase</fullName>
        <ecNumber evidence="4">2.7.11.1</ecNumber>
    </recommendedName>
</protein>
<comment type="catalytic activity">
    <reaction evidence="14">
        <text>L-threonyl-[protein] + ATP = O-phospho-L-threonyl-[protein] + ADP + H(+)</text>
        <dbReference type="Rhea" id="RHEA:46608"/>
        <dbReference type="Rhea" id="RHEA-COMP:11060"/>
        <dbReference type="Rhea" id="RHEA-COMP:11605"/>
        <dbReference type="ChEBI" id="CHEBI:15378"/>
        <dbReference type="ChEBI" id="CHEBI:30013"/>
        <dbReference type="ChEBI" id="CHEBI:30616"/>
        <dbReference type="ChEBI" id="CHEBI:61977"/>
        <dbReference type="ChEBI" id="CHEBI:456216"/>
        <dbReference type="EC" id="2.7.11.1"/>
    </reaction>
</comment>
<feature type="compositionally biased region" description="Polar residues" evidence="16">
    <location>
        <begin position="181"/>
        <end position="198"/>
    </location>
</feature>
<organism evidence="20 21">
    <name type="scientific">Amphiprion ocellaris</name>
    <name type="common">Clown anemonefish</name>
    <dbReference type="NCBI Taxonomy" id="80972"/>
    <lineage>
        <taxon>Eukaryota</taxon>
        <taxon>Metazoa</taxon>
        <taxon>Chordata</taxon>
        <taxon>Craniata</taxon>
        <taxon>Vertebrata</taxon>
        <taxon>Euteleostomi</taxon>
        <taxon>Actinopterygii</taxon>
        <taxon>Neopterygii</taxon>
        <taxon>Teleostei</taxon>
        <taxon>Neoteleostei</taxon>
        <taxon>Acanthomorphata</taxon>
        <taxon>Ovalentaria</taxon>
        <taxon>Pomacentridae</taxon>
        <taxon>Amphiprion</taxon>
    </lineage>
</organism>
<feature type="compositionally biased region" description="Basic and acidic residues" evidence="16">
    <location>
        <begin position="873"/>
        <end position="887"/>
    </location>
</feature>
<feature type="compositionally biased region" description="Low complexity" evidence="16">
    <location>
        <begin position="1435"/>
        <end position="1450"/>
    </location>
</feature>
<feature type="compositionally biased region" description="Polar residues" evidence="16">
    <location>
        <begin position="1722"/>
        <end position="1731"/>
    </location>
</feature>
<dbReference type="EC" id="2.7.11.1" evidence="4"/>
<dbReference type="FunFam" id="1.20.1480.20:FF:000001">
    <property type="entry name" value="microtubule-associated serine/threonine-protein kinase 4 isoform X1"/>
    <property type="match status" value="1"/>
</dbReference>
<dbReference type="GO" id="GO:0032502">
    <property type="term" value="P:developmental process"/>
    <property type="evidence" value="ECO:0007669"/>
    <property type="project" value="UniProtKB-ARBA"/>
</dbReference>
<dbReference type="InterPro" id="IPR011009">
    <property type="entry name" value="Kinase-like_dom_sf"/>
</dbReference>
<feature type="region of interest" description="Disordered" evidence="16">
    <location>
        <begin position="1658"/>
        <end position="1743"/>
    </location>
</feature>
<feature type="region of interest" description="Disordered" evidence="16">
    <location>
        <begin position="156"/>
        <end position="249"/>
    </location>
</feature>
<sequence>MKRTENPNKRKLCSVEQLESGGQEKDAKEFAAPPPLLFRKLSNPDLSPAATAVTKSKLHRQLSQDESRARRSTMAMTGKQLLPLSSSLHAGVSQLAWQGPSGGSGGPVAVGGTSMGVENNSLVRMRSQALGQSAPSLTGLKELSLPRRGSFCRASNRKSLIVTSSTSPTLPRPHSPLHGHTGTSPLDSPRNFSPNTAAHFSFVPARSHGHRADRTDGRRWSLASLPSSGYGTNTPSSTVSSSCSSQEKLHQLPFQPTPDELHFLTKHFSSESITDEEGRRSPAMRPRSRSLSPGRSPVSFDHEIMMMNHVYKERFPKATAQMEERLAELLSSSAPDKVCPLADGVLSFIHHQLIELSRDCLEKSREALITTRYFYELQENLEKLLQDAHERSESVEVTFVTQLVKKLMIIIARPARLLECLEFDPEEFYHLLEAAEGHAKEGQGIKSDIPRYIISQLGLTKDPLEEMTQLSSYDSGNPDTPETDDSVDNQGTTVPAAQPQSKTKTPREEDFENIKLISNGAYGAVFLVRHKETRQRFAMKKINKQNLILRNQIQQAFVERDILTFAENPFVVSMFCSFETRRHLCMVMEYVEGGDCATLLKNIGALPVDMARMYFAETVLALEYLHNYGIVHRDLKPDNLLITSMGHIKLTDFGLSKIGLMSLTTNLYEGHIEKDTREFLDKQVCGTPEYIAPEVILRQGYGKPVDWWAMGVILYEFLVGCAPFFGDTPEELFGQVISDEITWPAEDEALPQEAQDLISQLLRQNPLERLGTGSAFEVKQHAFFTELDWNSLLRQKAEFIPQLESEDDTSYFDTRSDRYHHVDSEEDDDTNDDEHVEIRQFSSCSPRFSKVYSSMERLSLHEEKRTPPPTKRSLSEEGGDRIDSLSGLKSRDRSWMVGSPEILRKRLSVSESSHTESDSSPPLTVRRRCCSAIIEMPRFAICSEEEASSSGDMCERANGSNGAVGAVAKVAADSDSPSTPKAISDLAARRARHRLLSGDADKHTTPSTRPLNKVIKSASATTLSLMIPADHYGASPLASPMSPHSLSSNPSSRDSSPSRDLSPAVSSIKPAIVIHRVGKKYGFTLRAIRVYMGDSDIYTVHHMVWHVEVGGPAHDAGLREGDLITHVNGEPVHGLVHTEVVELILKSGSKVSISATPFENTSIKIGPARKTSHKSKMARRNRKTKNKEGQDSKKKTSLFRKITKQASLLHTSRSLSSLNRSLSSGESGSGSPTHNLSPRSPTQGYRSTPDSTHSVGGNSSQSSSPSSSVPNSPASSGHIRPSSLHGLAPKLQRQYRSPRRKSASNIPLSPLARTPSPTPQSSSPQRSPSPLPSYALGQSTVGQSFPVNLHSSPPLVRQISRPKSAESPRSPLLKRVQSAEKLGASLSSSPLSPSGVAAVAERKLVVGTTVGSRKHSLDISHSEFKKEMMQREPSLQRLQESASESLLSSSGHSIEKASLQTHSSSSRKLGRQEGDGALTAVSSSLGLGSRKNKLKEKLSAIRQDRAERRESLQKQDAIHEVDSSEDETDKGSEDSQDGRRGTNFTSPPLLRPTTVQTGPGGTLPSLCISPYTTNATFSHSGPSHLGRPTPSHTLPSVAESKPSQNTSSAGVKDGDPSLSTEEVVRREKKVLELTDTTKPTWGPLPFSTPGSAFISVSKDSFLKPTPPQDSKSIKGKTASLESKAEEQSLDSPKTTAPSTASIDTPNCRTITNTTDSRTTDSQETPLTSCSSPGIPKEKKEADNRRLCAAAAAASLSSALSSATSSSSLSSSSPVPPAESGVDRVMSQLATVTKRVLDPVKLSAVAEKGTKDQKPSRGSTSEVSLSEPLSFPTLSPTRQKTKCVASLTTSQRLTKTSTQKDCTAPTLPAGMNVPERPTPGSASRDITASSAFARLGAAEACQTINSPPTTSATSEPQCQRSKIPTATTGATSAMSTSLQDKATSKKT</sequence>
<dbReference type="GO" id="GO:0005737">
    <property type="term" value="C:cytoplasm"/>
    <property type="evidence" value="ECO:0007669"/>
    <property type="project" value="UniProtKB-SubCell"/>
</dbReference>
<feature type="compositionally biased region" description="Polar residues" evidence="16">
    <location>
        <begin position="1689"/>
        <end position="1707"/>
    </location>
</feature>
<dbReference type="Proteomes" id="UP001501940">
    <property type="component" value="Chromosome 2"/>
</dbReference>
<feature type="compositionally biased region" description="Polar residues" evidence="16">
    <location>
        <begin position="1458"/>
        <end position="1467"/>
    </location>
</feature>
<feature type="compositionally biased region" description="Polar residues" evidence="16">
    <location>
        <begin position="157"/>
        <end position="169"/>
    </location>
</feature>
<feature type="domain" description="PDZ" evidence="18">
    <location>
        <begin position="1071"/>
        <end position="1159"/>
    </location>
</feature>
<dbReference type="SMART" id="SM00220">
    <property type="entry name" value="S_TKc"/>
    <property type="match status" value="1"/>
</dbReference>